<feature type="non-terminal residue" evidence="2">
    <location>
        <position position="1"/>
    </location>
</feature>
<keyword evidence="1" id="KW-1133">Transmembrane helix</keyword>
<dbReference type="Proteomes" id="UP001233999">
    <property type="component" value="Unassembled WGS sequence"/>
</dbReference>
<keyword evidence="1" id="KW-0472">Membrane</keyword>
<dbReference type="EMBL" id="JASPKZ010008876">
    <property type="protein sequence ID" value="KAJ9578479.1"/>
    <property type="molecule type" value="Genomic_DNA"/>
</dbReference>
<feature type="transmembrane region" description="Helical" evidence="1">
    <location>
        <begin position="16"/>
        <end position="41"/>
    </location>
</feature>
<protein>
    <submittedName>
        <fullName evidence="2">Uncharacterized protein</fullName>
    </submittedName>
</protein>
<dbReference type="AlphaFoldDB" id="A0AAD7ZD47"/>
<sequence length="188" mass="21677">TSRRSPARKESDKSCFLLSFFLTVSIFRALHVLFLNFMGLLPTFNFLPSYFAKDAMESYIGLHKKNARVIKDVELDDSIKQKIISAFKARYRGGVRYLGDGELRTSNNRDPENNSFETGCIIKVGFTSNKRDSTSLSYRCENFSRSHIQSEMDFCLWGTLKNSVYATKPQTLEQQSRRYVALFDMLET</sequence>
<organism evidence="2 3">
    <name type="scientific">Diploptera punctata</name>
    <name type="common">Pacific beetle cockroach</name>
    <dbReference type="NCBI Taxonomy" id="6984"/>
    <lineage>
        <taxon>Eukaryota</taxon>
        <taxon>Metazoa</taxon>
        <taxon>Ecdysozoa</taxon>
        <taxon>Arthropoda</taxon>
        <taxon>Hexapoda</taxon>
        <taxon>Insecta</taxon>
        <taxon>Pterygota</taxon>
        <taxon>Neoptera</taxon>
        <taxon>Polyneoptera</taxon>
        <taxon>Dictyoptera</taxon>
        <taxon>Blattodea</taxon>
        <taxon>Blaberoidea</taxon>
        <taxon>Blaberidae</taxon>
        <taxon>Diplopterinae</taxon>
        <taxon>Diploptera</taxon>
    </lineage>
</organism>
<gene>
    <name evidence="2" type="ORF">L9F63_005299</name>
</gene>
<feature type="non-terminal residue" evidence="2">
    <location>
        <position position="188"/>
    </location>
</feature>
<keyword evidence="3" id="KW-1185">Reference proteome</keyword>
<evidence type="ECO:0000313" key="3">
    <source>
        <dbReference type="Proteomes" id="UP001233999"/>
    </source>
</evidence>
<comment type="caution">
    <text evidence="2">The sequence shown here is derived from an EMBL/GenBank/DDBJ whole genome shotgun (WGS) entry which is preliminary data.</text>
</comment>
<name>A0AAD7ZD47_DIPPU</name>
<keyword evidence="1" id="KW-0812">Transmembrane</keyword>
<reference evidence="2" key="2">
    <citation type="submission" date="2023-05" db="EMBL/GenBank/DDBJ databases">
        <authorList>
            <person name="Fouks B."/>
        </authorList>
    </citation>
    <scope>NUCLEOTIDE SEQUENCE</scope>
    <source>
        <strain evidence="2">Stay&amp;Tobe</strain>
        <tissue evidence="2">Testes</tissue>
    </source>
</reference>
<proteinExistence type="predicted"/>
<reference evidence="2" key="1">
    <citation type="journal article" date="2023" name="IScience">
        <title>Live-bearing cockroach genome reveals convergent evolutionary mechanisms linked to viviparity in insects and beyond.</title>
        <authorList>
            <person name="Fouks B."/>
            <person name="Harrison M.C."/>
            <person name="Mikhailova A.A."/>
            <person name="Marchal E."/>
            <person name="English S."/>
            <person name="Carruthers M."/>
            <person name="Jennings E.C."/>
            <person name="Chiamaka E.L."/>
            <person name="Frigard R.A."/>
            <person name="Pippel M."/>
            <person name="Attardo G.M."/>
            <person name="Benoit J.B."/>
            <person name="Bornberg-Bauer E."/>
            <person name="Tobe S.S."/>
        </authorList>
    </citation>
    <scope>NUCLEOTIDE SEQUENCE</scope>
    <source>
        <strain evidence="2">Stay&amp;Tobe</strain>
    </source>
</reference>
<accession>A0AAD7ZD47</accession>
<evidence type="ECO:0000313" key="2">
    <source>
        <dbReference type="EMBL" id="KAJ9578479.1"/>
    </source>
</evidence>
<evidence type="ECO:0000256" key="1">
    <source>
        <dbReference type="SAM" id="Phobius"/>
    </source>
</evidence>